<keyword evidence="2" id="KW-1185">Reference proteome</keyword>
<proteinExistence type="predicted"/>
<protein>
    <submittedName>
        <fullName evidence="1">Uncharacterized protein</fullName>
    </submittedName>
</protein>
<dbReference type="OrthoDB" id="1658288at2759"/>
<dbReference type="Proteomes" id="UP000738349">
    <property type="component" value="Unassembled WGS sequence"/>
</dbReference>
<organism evidence="1 2">
    <name type="scientific">Dactylonectria macrodidyma</name>
    <dbReference type="NCBI Taxonomy" id="307937"/>
    <lineage>
        <taxon>Eukaryota</taxon>
        <taxon>Fungi</taxon>
        <taxon>Dikarya</taxon>
        <taxon>Ascomycota</taxon>
        <taxon>Pezizomycotina</taxon>
        <taxon>Sordariomycetes</taxon>
        <taxon>Hypocreomycetidae</taxon>
        <taxon>Hypocreales</taxon>
        <taxon>Nectriaceae</taxon>
        <taxon>Dactylonectria</taxon>
    </lineage>
</organism>
<evidence type="ECO:0000313" key="2">
    <source>
        <dbReference type="Proteomes" id="UP000738349"/>
    </source>
</evidence>
<sequence>MNEDESEQLLRVRLKGISTTSADLFMLSFQLEHLPLALAQGAAFIQETSITMAKYLRLLRNSDKDIVHLLSKEFETVGCDYEASQAVAQTWILSFQQIERQHALASELLSFICRSLPLETVRSSPRNTVDKNSSRALSFHTI</sequence>
<comment type="caution">
    <text evidence="1">The sequence shown here is derived from an EMBL/GenBank/DDBJ whole genome shotgun (WGS) entry which is preliminary data.</text>
</comment>
<name>A0A9P9IMK1_9HYPO</name>
<gene>
    <name evidence="1" type="ORF">EDB81DRAFT_911543</name>
</gene>
<reference evidence="1" key="1">
    <citation type="journal article" date="2021" name="Nat. Commun.">
        <title>Genetic determinants of endophytism in the Arabidopsis root mycobiome.</title>
        <authorList>
            <person name="Mesny F."/>
            <person name="Miyauchi S."/>
            <person name="Thiergart T."/>
            <person name="Pickel B."/>
            <person name="Atanasova L."/>
            <person name="Karlsson M."/>
            <person name="Huettel B."/>
            <person name="Barry K.W."/>
            <person name="Haridas S."/>
            <person name="Chen C."/>
            <person name="Bauer D."/>
            <person name="Andreopoulos W."/>
            <person name="Pangilinan J."/>
            <person name="LaButti K."/>
            <person name="Riley R."/>
            <person name="Lipzen A."/>
            <person name="Clum A."/>
            <person name="Drula E."/>
            <person name="Henrissat B."/>
            <person name="Kohler A."/>
            <person name="Grigoriev I.V."/>
            <person name="Martin F.M."/>
            <person name="Hacquard S."/>
        </authorList>
    </citation>
    <scope>NUCLEOTIDE SEQUENCE</scope>
    <source>
        <strain evidence="1">MPI-CAGE-AT-0147</strain>
    </source>
</reference>
<dbReference type="EMBL" id="JAGMUV010000021">
    <property type="protein sequence ID" value="KAH7124610.1"/>
    <property type="molecule type" value="Genomic_DNA"/>
</dbReference>
<accession>A0A9P9IMK1</accession>
<dbReference type="AlphaFoldDB" id="A0A9P9IMK1"/>
<evidence type="ECO:0000313" key="1">
    <source>
        <dbReference type="EMBL" id="KAH7124610.1"/>
    </source>
</evidence>